<dbReference type="SUPFAM" id="SSF57903">
    <property type="entry name" value="FYVE/PHD zinc finger"/>
    <property type="match status" value="1"/>
</dbReference>
<feature type="compositionally biased region" description="Polar residues" evidence="1">
    <location>
        <begin position="104"/>
        <end position="113"/>
    </location>
</feature>
<feature type="region of interest" description="Disordered" evidence="1">
    <location>
        <begin position="96"/>
        <end position="123"/>
    </location>
</feature>
<protein>
    <submittedName>
        <fullName evidence="4">Uncharacterized protein LOC115217880</fullName>
    </submittedName>
</protein>
<proteinExistence type="predicted"/>
<dbReference type="InterPro" id="IPR011011">
    <property type="entry name" value="Znf_FYVE_PHD"/>
</dbReference>
<dbReference type="RefSeq" id="XP_029643457.1">
    <property type="nucleotide sequence ID" value="XM_029787597.1"/>
</dbReference>
<evidence type="ECO:0000313" key="4">
    <source>
        <dbReference type="RefSeq" id="XP_029643457.1"/>
    </source>
</evidence>
<evidence type="ECO:0000313" key="3">
    <source>
        <dbReference type="Proteomes" id="UP000515154"/>
    </source>
</evidence>
<dbReference type="AlphaFoldDB" id="A0A6P7SZ68"/>
<evidence type="ECO:0000256" key="1">
    <source>
        <dbReference type="SAM" id="MobiDB-lite"/>
    </source>
</evidence>
<gene>
    <name evidence="4" type="primary">LOC115217880</name>
</gene>
<dbReference type="InterPro" id="IPR029526">
    <property type="entry name" value="PGBD"/>
</dbReference>
<reference evidence="4" key="1">
    <citation type="submission" date="2025-08" db="UniProtKB">
        <authorList>
            <consortium name="RefSeq"/>
        </authorList>
    </citation>
    <scope>IDENTIFICATION</scope>
</reference>
<dbReference type="Pfam" id="PF13843">
    <property type="entry name" value="DDE_Tnp_1_7"/>
    <property type="match status" value="1"/>
</dbReference>
<dbReference type="PANTHER" id="PTHR46599">
    <property type="entry name" value="PIGGYBAC TRANSPOSABLE ELEMENT-DERIVED PROTEIN 4"/>
    <property type="match status" value="1"/>
</dbReference>
<dbReference type="KEGG" id="osn:115217880"/>
<evidence type="ECO:0000259" key="2">
    <source>
        <dbReference type="Pfam" id="PF13843"/>
    </source>
</evidence>
<keyword evidence="3" id="KW-1185">Reference proteome</keyword>
<sequence>MHSQPSIDSKSAEKKPEVITCYNKIKGGVDTLDKMVRTYICKRVTRRWPMGIFYNMIDISAVNTFIVAKHLHLQSFKDKRIQCLIQLGKGLAGINAKQEHDKQSSSSANISQPNKKRKRSSISFEIPQPKQKGRCSLCGPKINRKSRTTCKYCNIHVCQEHSNVVCIHCHEEL</sequence>
<accession>A0A6P7SZ68</accession>
<organism evidence="3 4">
    <name type="scientific">Octopus sinensis</name>
    <name type="common">East Asian common octopus</name>
    <dbReference type="NCBI Taxonomy" id="2607531"/>
    <lineage>
        <taxon>Eukaryota</taxon>
        <taxon>Metazoa</taxon>
        <taxon>Spiralia</taxon>
        <taxon>Lophotrochozoa</taxon>
        <taxon>Mollusca</taxon>
        <taxon>Cephalopoda</taxon>
        <taxon>Coleoidea</taxon>
        <taxon>Octopodiformes</taxon>
        <taxon>Octopoda</taxon>
        <taxon>Incirrata</taxon>
        <taxon>Octopodidae</taxon>
        <taxon>Octopus</taxon>
    </lineage>
</organism>
<name>A0A6P7SZ68_9MOLL</name>
<dbReference type="Proteomes" id="UP000515154">
    <property type="component" value="Linkage group LG12"/>
</dbReference>
<feature type="domain" description="PiggyBac transposable element-derived protein" evidence="2">
    <location>
        <begin position="10"/>
        <end position="65"/>
    </location>
</feature>
<dbReference type="PANTHER" id="PTHR46599:SF6">
    <property type="entry name" value="DUAL SPECIFICITY PHOSPHATASE 26"/>
    <property type="match status" value="1"/>
</dbReference>